<reference evidence="2" key="1">
    <citation type="submission" date="2016-10" db="EMBL/GenBank/DDBJ databases">
        <authorList>
            <person name="Varghese N."/>
            <person name="Submissions S."/>
        </authorList>
    </citation>
    <scope>NUCLEOTIDE SEQUENCE [LARGE SCALE GENOMIC DNA]</scope>
    <source>
        <strain evidence="2">DSM 45789</strain>
    </source>
</reference>
<evidence type="ECO:0000313" key="1">
    <source>
        <dbReference type="EMBL" id="SFS46725.1"/>
    </source>
</evidence>
<proteinExistence type="predicted"/>
<gene>
    <name evidence="1" type="ORF">SAMN05444972_102296</name>
</gene>
<accession>A0A1I6Q324</accession>
<keyword evidence="2" id="KW-1185">Reference proteome</keyword>
<dbReference type="EMBL" id="FPAA01000002">
    <property type="protein sequence ID" value="SFS46725.1"/>
    <property type="molecule type" value="Genomic_DNA"/>
</dbReference>
<evidence type="ECO:0000313" key="2">
    <source>
        <dbReference type="Proteomes" id="UP000198660"/>
    </source>
</evidence>
<dbReference type="AlphaFoldDB" id="A0A1I6Q324"/>
<name>A0A1I6Q324_9BACL</name>
<dbReference type="Proteomes" id="UP000198660">
    <property type="component" value="Unassembled WGS sequence"/>
</dbReference>
<organism evidence="1 2">
    <name type="scientific">Marininema halotolerans</name>
    <dbReference type="NCBI Taxonomy" id="1155944"/>
    <lineage>
        <taxon>Bacteria</taxon>
        <taxon>Bacillati</taxon>
        <taxon>Bacillota</taxon>
        <taxon>Bacilli</taxon>
        <taxon>Bacillales</taxon>
        <taxon>Thermoactinomycetaceae</taxon>
        <taxon>Marininema</taxon>
    </lineage>
</organism>
<sequence>MINLSWSKSTRLLKNVTQSGKSSSVGKALEEKSRVTRGVYHQYKRAIFMGVPLFLIRYGNSEKDGSNSMNVKITVIYLVNPYVENYISFTSLHDNLSRLRNATLIIQYLL</sequence>
<protein>
    <submittedName>
        <fullName evidence="1">Uncharacterized protein</fullName>
    </submittedName>
</protein>